<evidence type="ECO:0000313" key="3">
    <source>
        <dbReference type="EMBL" id="EFA23035.1"/>
    </source>
</evidence>
<evidence type="ECO:0000256" key="2">
    <source>
        <dbReference type="SAM" id="MobiDB-lite"/>
    </source>
</evidence>
<dbReference type="OrthoDB" id="3189549at2"/>
<dbReference type="NCBIfam" id="TIGR02593">
    <property type="entry name" value="CRISPR_cas5"/>
    <property type="match status" value="1"/>
</dbReference>
<evidence type="ECO:0000256" key="1">
    <source>
        <dbReference type="ARBA" id="ARBA00023118"/>
    </source>
</evidence>
<dbReference type="STRING" id="561180.BIFGAL_03139"/>
<reference evidence="3 5" key="1">
    <citation type="submission" date="2009-11" db="EMBL/GenBank/DDBJ databases">
        <authorList>
            <person name="Weinstock G."/>
            <person name="Sodergren E."/>
            <person name="Clifton S."/>
            <person name="Fulton L."/>
            <person name="Fulton B."/>
            <person name="Courtney L."/>
            <person name="Fronick C."/>
            <person name="Harrison M."/>
            <person name="Strong C."/>
            <person name="Farmer C."/>
            <person name="Delahaunty K."/>
            <person name="Markovic C."/>
            <person name="Hall O."/>
            <person name="Minx P."/>
            <person name="Tomlinson C."/>
            <person name="Mitreva M."/>
            <person name="Nelson J."/>
            <person name="Hou S."/>
            <person name="Wollam A."/>
            <person name="Pepin K.H."/>
            <person name="Johnson M."/>
            <person name="Bhonagiri V."/>
            <person name="Nash W.E."/>
            <person name="Warren W."/>
            <person name="Chinwalla A."/>
            <person name="Mardis E.R."/>
            <person name="Wilson R.K."/>
        </authorList>
    </citation>
    <scope>NUCLEOTIDE SEQUENCE [LARGE SCALE GENOMIC DNA]</scope>
    <source>
        <strain evidence="3 5">DSM 20093</strain>
    </source>
</reference>
<dbReference type="InterPro" id="IPR010147">
    <property type="entry name" value="CRISPR-assoc_prot_CasD"/>
</dbReference>
<dbReference type="GO" id="GO:0003723">
    <property type="term" value="F:RNA binding"/>
    <property type="evidence" value="ECO:0007669"/>
    <property type="project" value="InterPro"/>
</dbReference>
<dbReference type="Proteomes" id="UP000029074">
    <property type="component" value="Unassembled WGS sequence"/>
</dbReference>
<dbReference type="EMBL" id="ABXB03000002">
    <property type="protein sequence ID" value="EFA23035.1"/>
    <property type="molecule type" value="Genomic_DNA"/>
</dbReference>
<name>D1NTI1_9BIFI</name>
<dbReference type="eggNOG" id="ENOG502ZBPB">
    <property type="taxonomic scope" value="Bacteria"/>
</dbReference>
<sequence length="250" mass="28299">MSVLILRLAGPMQSWGDSSRFNRRETRTEPTKSAVIGLLASAQGRRREDSIEDLLGLRFGVRSDQPGRIMRDFQTEKSIARKKSGEFSLTMPLTHRYYLADAKFLVAIEGERSLLESLDAALRNPQWPLFLGRRSCPPASPVSLGVKDYANVEEALDKEPWIASPWYRKKVHDSKRLQVVVDAVENGETTGQQSDMPLSFSQKHRRYAQRPVRRYFVDCPTQDSATEPSARQTDNRPPEFTGAADPMSLM</sequence>
<dbReference type="RefSeq" id="WP_006294572.1">
    <property type="nucleotide sequence ID" value="NZ_ABXB03000002.1"/>
</dbReference>
<dbReference type="GO" id="GO:0051607">
    <property type="term" value="P:defense response to virus"/>
    <property type="evidence" value="ECO:0007669"/>
    <property type="project" value="UniProtKB-KW"/>
</dbReference>
<evidence type="ECO:0000313" key="4">
    <source>
        <dbReference type="EMBL" id="KFI57657.1"/>
    </source>
</evidence>
<proteinExistence type="predicted"/>
<dbReference type="EMBL" id="JGYW01000009">
    <property type="protein sequence ID" value="KFI57657.1"/>
    <property type="molecule type" value="Genomic_DNA"/>
</dbReference>
<protein>
    <submittedName>
        <fullName evidence="3">CRISPR system CASCADE complex protein CasD</fullName>
    </submittedName>
    <submittedName>
        <fullName evidence="4">CRISPR-associated protein Cas5</fullName>
    </submittedName>
</protein>
<comment type="caution">
    <text evidence="3">The sequence shown here is derived from an EMBL/GenBank/DDBJ whole genome shotgun (WGS) entry which is preliminary data.</text>
</comment>
<feature type="region of interest" description="Disordered" evidence="2">
    <location>
        <begin position="220"/>
        <end position="250"/>
    </location>
</feature>
<gene>
    <name evidence="3" type="primary">casD</name>
    <name evidence="4" type="ORF">BGLCM_1345</name>
    <name evidence="3" type="ORF">BIFGAL_03139</name>
</gene>
<feature type="compositionally biased region" description="Polar residues" evidence="2">
    <location>
        <begin position="221"/>
        <end position="232"/>
    </location>
</feature>
<dbReference type="NCBIfam" id="TIGR01868">
    <property type="entry name" value="casD_Cas5e"/>
    <property type="match status" value="1"/>
</dbReference>
<dbReference type="AlphaFoldDB" id="D1NTI1"/>
<accession>D1NTI1</accession>
<keyword evidence="1" id="KW-0051">Antiviral defense</keyword>
<dbReference type="Pfam" id="PF09704">
    <property type="entry name" value="Cas_Cas5d"/>
    <property type="match status" value="1"/>
</dbReference>
<dbReference type="Gene3D" id="3.30.70.2660">
    <property type="match status" value="1"/>
</dbReference>
<dbReference type="CDD" id="cd09645">
    <property type="entry name" value="Cas5_I-E"/>
    <property type="match status" value="1"/>
</dbReference>
<evidence type="ECO:0000313" key="6">
    <source>
        <dbReference type="Proteomes" id="UP000029074"/>
    </source>
</evidence>
<organism evidence="3 5">
    <name type="scientific">Bifidobacterium gallicum DSM 20093 = LMG 11596</name>
    <dbReference type="NCBI Taxonomy" id="561180"/>
    <lineage>
        <taxon>Bacteria</taxon>
        <taxon>Bacillati</taxon>
        <taxon>Actinomycetota</taxon>
        <taxon>Actinomycetes</taxon>
        <taxon>Bifidobacteriales</taxon>
        <taxon>Bifidobacteriaceae</taxon>
        <taxon>Bifidobacterium</taxon>
    </lineage>
</organism>
<dbReference type="GO" id="GO:0043571">
    <property type="term" value="P:maintenance of CRISPR repeat elements"/>
    <property type="evidence" value="ECO:0007669"/>
    <property type="project" value="InterPro"/>
</dbReference>
<evidence type="ECO:0000313" key="5">
    <source>
        <dbReference type="Proteomes" id="UP000003656"/>
    </source>
</evidence>
<dbReference type="InterPro" id="IPR021124">
    <property type="entry name" value="CRISPR-assoc_prot_Cas5"/>
</dbReference>
<dbReference type="Proteomes" id="UP000003656">
    <property type="component" value="Unassembled WGS sequence"/>
</dbReference>
<reference evidence="4 6" key="2">
    <citation type="submission" date="2014-03" db="EMBL/GenBank/DDBJ databases">
        <title>Genomics of Bifidobacteria.</title>
        <authorList>
            <person name="Ventura M."/>
            <person name="Milani C."/>
            <person name="Lugli G.A."/>
        </authorList>
    </citation>
    <scope>NUCLEOTIDE SEQUENCE [LARGE SCALE GENOMIC DNA]</scope>
    <source>
        <strain evidence="4 6">LMG 11596</strain>
    </source>
</reference>
<keyword evidence="6" id="KW-1185">Reference proteome</keyword>
<dbReference type="InterPro" id="IPR013422">
    <property type="entry name" value="CRISPR-assoc_prot_Cas5_N"/>
</dbReference>